<dbReference type="GO" id="GO:0000428">
    <property type="term" value="C:DNA-directed RNA polymerase complex"/>
    <property type="evidence" value="ECO:0007669"/>
    <property type="project" value="UniProtKB-KW"/>
</dbReference>
<dbReference type="OrthoDB" id="982580at2"/>
<accession>A0A1K2IM81</accession>
<reference evidence="1 2" key="1">
    <citation type="submission" date="2016-10" db="EMBL/GenBank/DDBJ databases">
        <authorList>
            <person name="de Groot N.N."/>
        </authorList>
    </citation>
    <scope>NUCLEOTIDE SEQUENCE [LARGE SCALE GENOMIC DNA]</scope>
    <source>
        <strain evidence="1 2">DSM 18180</strain>
    </source>
</reference>
<dbReference type="STRING" id="369401.SAMN05428642_10390"/>
<dbReference type="AlphaFoldDB" id="A0A1K2IM81"/>
<organism evidence="1 2">
    <name type="scientific">Flaviramulus basaltis</name>
    <dbReference type="NCBI Taxonomy" id="369401"/>
    <lineage>
        <taxon>Bacteria</taxon>
        <taxon>Pseudomonadati</taxon>
        <taxon>Bacteroidota</taxon>
        <taxon>Flavobacteriia</taxon>
        <taxon>Flavobacteriales</taxon>
        <taxon>Flavobacteriaceae</taxon>
        <taxon>Flaviramulus</taxon>
    </lineage>
</organism>
<dbReference type="Proteomes" id="UP000182544">
    <property type="component" value="Unassembled WGS sequence"/>
</dbReference>
<keyword evidence="2" id="KW-1185">Reference proteome</keyword>
<evidence type="ECO:0000313" key="2">
    <source>
        <dbReference type="Proteomes" id="UP000182544"/>
    </source>
</evidence>
<keyword evidence="1" id="KW-0804">Transcription</keyword>
<dbReference type="RefSeq" id="WP_072402737.1">
    <property type="nucleotide sequence ID" value="NZ_FPKV01000003.1"/>
</dbReference>
<proteinExistence type="predicted"/>
<gene>
    <name evidence="1" type="ORF">SAMN05428642_10390</name>
</gene>
<keyword evidence="1" id="KW-0240">DNA-directed RNA polymerase</keyword>
<sequence>MRVIHSGKLEIKSNYDKVEWERVIPVLIAFAYSLLGNKKFTNRRDQLAYDFAIETITKYLENKDKFNPSRNPDLINYLKYNILRQLISNFENSAGIRKRVILENTNDKNETNSKYSLEHLYKEDKYIENNIDEKVFVQKMEQKLKNDSELKEIFDLLYYKDSKRAEICSDLDIPLREFDNRYRRLKRLLDNEMKILLKSK</sequence>
<protein>
    <submittedName>
        <fullName evidence="1">DNA-directed RNA polymerase specialized sigma subunit, sigma24 family</fullName>
    </submittedName>
</protein>
<name>A0A1K2IM81_9FLAO</name>
<dbReference type="EMBL" id="FPKV01000003">
    <property type="protein sequence ID" value="SFZ93362.1"/>
    <property type="molecule type" value="Genomic_DNA"/>
</dbReference>
<evidence type="ECO:0000313" key="1">
    <source>
        <dbReference type="EMBL" id="SFZ93362.1"/>
    </source>
</evidence>